<protein>
    <submittedName>
        <fullName evidence="2">MFS transporter</fullName>
    </submittedName>
</protein>
<dbReference type="InterPro" id="IPR042100">
    <property type="entry name" value="Bug_dom1"/>
</dbReference>
<dbReference type="CDD" id="cd13578">
    <property type="entry name" value="PBP2_Bug27"/>
    <property type="match status" value="1"/>
</dbReference>
<name>A0A2N4UEL8_9BURK</name>
<dbReference type="Gene3D" id="3.40.190.150">
    <property type="entry name" value="Bordetella uptake gene, domain 1"/>
    <property type="match status" value="1"/>
</dbReference>
<sequence length="308" mass="32674">MGGIHAAHAADAWPSRTITYVAPFPAGSNTDTLGRIIADQLSKKLNVSVVVENRPGATGMIGSTHVAKAKPDGYTIMGGSIASHAINAGLFPNMQYDAVQSFEPITIIGFNANTLVVANSSPFKNVTDVIAAAKAEPDTVTYASSGIGTTQHLSGVLLGQEADIKVVHVPYGGKSALPDVMGKQVSMMFEGPTVVPHVLAGSLRALAVTSTKRMASLPDVPTMREAGLPDYEIRAWQAIFAPKGTPKPIVDKLHQAVSDILKTPEVLKRLETMGVEPSGMPPAEFAEFQQKEIDKWRKVIKAADIKVQ</sequence>
<dbReference type="InterPro" id="IPR005064">
    <property type="entry name" value="BUG"/>
</dbReference>
<organism evidence="2 3">
    <name type="scientific">Pollutimonas nitritireducens</name>
    <dbReference type="NCBI Taxonomy" id="2045209"/>
    <lineage>
        <taxon>Bacteria</taxon>
        <taxon>Pseudomonadati</taxon>
        <taxon>Pseudomonadota</taxon>
        <taxon>Betaproteobacteria</taxon>
        <taxon>Burkholderiales</taxon>
        <taxon>Alcaligenaceae</taxon>
        <taxon>Pollutimonas</taxon>
    </lineage>
</organism>
<dbReference type="PIRSF" id="PIRSF017082">
    <property type="entry name" value="YflP"/>
    <property type="match status" value="1"/>
</dbReference>
<dbReference type="Pfam" id="PF03401">
    <property type="entry name" value="TctC"/>
    <property type="match status" value="1"/>
</dbReference>
<evidence type="ECO:0000313" key="2">
    <source>
        <dbReference type="EMBL" id="PLC53445.1"/>
    </source>
</evidence>
<reference evidence="2 3" key="1">
    <citation type="submission" date="2017-10" db="EMBL/GenBank/DDBJ databases">
        <title>Two draft genome sequences of Pusillimonas sp. strains isolated from a nitrate- and radionuclide-contaminated groundwater in Russia.</title>
        <authorList>
            <person name="Grouzdev D.S."/>
            <person name="Tourova T.P."/>
            <person name="Goeva M.A."/>
            <person name="Babich T.L."/>
            <person name="Sokolova D.S."/>
            <person name="Abdullin R."/>
            <person name="Poltaraus A.B."/>
            <person name="Toshchakov S.V."/>
            <person name="Nazina T.N."/>
        </authorList>
    </citation>
    <scope>NUCLEOTIDE SEQUENCE [LARGE SCALE GENOMIC DNA]</scope>
    <source>
        <strain evidence="2 3">JR1/69-2-13</strain>
    </source>
</reference>
<dbReference type="EMBL" id="PDNV01000008">
    <property type="protein sequence ID" value="PLC53445.1"/>
    <property type="molecule type" value="Genomic_DNA"/>
</dbReference>
<dbReference type="SUPFAM" id="SSF53850">
    <property type="entry name" value="Periplasmic binding protein-like II"/>
    <property type="match status" value="1"/>
</dbReference>
<evidence type="ECO:0000313" key="3">
    <source>
        <dbReference type="Proteomes" id="UP000234328"/>
    </source>
</evidence>
<dbReference type="Gene3D" id="3.40.190.10">
    <property type="entry name" value="Periplasmic binding protein-like II"/>
    <property type="match status" value="1"/>
</dbReference>
<comment type="caution">
    <text evidence="2">The sequence shown here is derived from an EMBL/GenBank/DDBJ whole genome shotgun (WGS) entry which is preliminary data.</text>
</comment>
<comment type="similarity">
    <text evidence="1">Belongs to the UPF0065 (bug) family.</text>
</comment>
<dbReference type="AlphaFoldDB" id="A0A2N4UEL8"/>
<dbReference type="OrthoDB" id="8678477at2"/>
<gene>
    <name evidence="2" type="ORF">CR155_13940</name>
</gene>
<dbReference type="PANTHER" id="PTHR42928:SF5">
    <property type="entry name" value="BLR1237 PROTEIN"/>
    <property type="match status" value="1"/>
</dbReference>
<dbReference type="PANTHER" id="PTHR42928">
    <property type="entry name" value="TRICARBOXYLATE-BINDING PROTEIN"/>
    <property type="match status" value="1"/>
</dbReference>
<dbReference type="Proteomes" id="UP000234328">
    <property type="component" value="Unassembled WGS sequence"/>
</dbReference>
<keyword evidence="3" id="KW-1185">Reference proteome</keyword>
<evidence type="ECO:0000256" key="1">
    <source>
        <dbReference type="ARBA" id="ARBA00006987"/>
    </source>
</evidence>
<proteinExistence type="inferred from homology"/>
<accession>A0A2N4UEL8</accession>